<accession>A0A151IX78</accession>
<dbReference type="EMBL" id="KQ980825">
    <property type="protein sequence ID" value="KYN12431.1"/>
    <property type="molecule type" value="Genomic_DNA"/>
</dbReference>
<reference evidence="1 2" key="1">
    <citation type="submission" date="2015-09" db="EMBL/GenBank/DDBJ databases">
        <title>Trachymyrmex cornetzi WGS genome.</title>
        <authorList>
            <person name="Nygaard S."/>
            <person name="Hu H."/>
            <person name="Boomsma J."/>
            <person name="Zhang G."/>
        </authorList>
    </citation>
    <scope>NUCLEOTIDE SEQUENCE [LARGE SCALE GENOMIC DNA]</scope>
    <source>
        <strain evidence="1">Tcor2-1</strain>
        <tissue evidence="1">Whole body</tissue>
    </source>
</reference>
<proteinExistence type="predicted"/>
<dbReference type="STRING" id="471704.A0A151IX78"/>
<organism evidence="1 2">
    <name type="scientific">Trachymyrmex cornetzi</name>
    <dbReference type="NCBI Taxonomy" id="471704"/>
    <lineage>
        <taxon>Eukaryota</taxon>
        <taxon>Metazoa</taxon>
        <taxon>Ecdysozoa</taxon>
        <taxon>Arthropoda</taxon>
        <taxon>Hexapoda</taxon>
        <taxon>Insecta</taxon>
        <taxon>Pterygota</taxon>
        <taxon>Neoptera</taxon>
        <taxon>Endopterygota</taxon>
        <taxon>Hymenoptera</taxon>
        <taxon>Apocrita</taxon>
        <taxon>Aculeata</taxon>
        <taxon>Formicoidea</taxon>
        <taxon>Formicidae</taxon>
        <taxon>Myrmicinae</taxon>
        <taxon>Trachymyrmex</taxon>
    </lineage>
</organism>
<dbReference type="Proteomes" id="UP000078492">
    <property type="component" value="Unassembled WGS sequence"/>
</dbReference>
<name>A0A151IX78_9HYME</name>
<keyword evidence="2" id="KW-1185">Reference proteome</keyword>
<dbReference type="AlphaFoldDB" id="A0A151IX78"/>
<gene>
    <name evidence="1" type="ORF">ALC57_15398</name>
</gene>
<sequence length="214" mass="25161">LNLSNIHIPNDVKYLLQLGEGFGLPINRSNFERTFIEFIKSIESNIINRPNNIVNVIRNNSVPILEKFHNDFIKSDSNSKLLFNWIKSTDKFVKEHPEVLFSKADKGNVTVALNKVDYINKMENMLSDNNTYEVINKDPTRKIISDLRNIFTILFMLELEQCVEHVYCELCQYTNGVSEKFKYFVTYLRQNSINNKYDVISILRKIYDKNSYIE</sequence>
<protein>
    <submittedName>
        <fullName evidence="1">Uncharacterized protein</fullName>
    </submittedName>
</protein>
<feature type="non-terminal residue" evidence="1">
    <location>
        <position position="1"/>
    </location>
</feature>
<evidence type="ECO:0000313" key="1">
    <source>
        <dbReference type="EMBL" id="KYN12431.1"/>
    </source>
</evidence>
<evidence type="ECO:0000313" key="2">
    <source>
        <dbReference type="Proteomes" id="UP000078492"/>
    </source>
</evidence>